<dbReference type="EMBL" id="KB311252">
    <property type="protein sequence ID" value="ELT89635.1"/>
    <property type="molecule type" value="Genomic_DNA"/>
</dbReference>
<dbReference type="EMBL" id="AMQN01032489">
    <property type="status" value="NOT_ANNOTATED_CDS"/>
    <property type="molecule type" value="Genomic_DNA"/>
</dbReference>
<feature type="compositionally biased region" description="Low complexity" evidence="1">
    <location>
        <begin position="150"/>
        <end position="163"/>
    </location>
</feature>
<dbReference type="HOGENOM" id="CLU_1181187_0_0_1"/>
<dbReference type="Proteomes" id="UP000014760">
    <property type="component" value="Unassembled WGS sequence"/>
</dbReference>
<organism evidence="2">
    <name type="scientific">Capitella teleta</name>
    <name type="common">Polychaete worm</name>
    <dbReference type="NCBI Taxonomy" id="283909"/>
    <lineage>
        <taxon>Eukaryota</taxon>
        <taxon>Metazoa</taxon>
        <taxon>Spiralia</taxon>
        <taxon>Lophotrochozoa</taxon>
        <taxon>Annelida</taxon>
        <taxon>Polychaeta</taxon>
        <taxon>Sedentaria</taxon>
        <taxon>Scolecida</taxon>
        <taxon>Capitellidae</taxon>
        <taxon>Capitella</taxon>
    </lineage>
</organism>
<feature type="region of interest" description="Disordered" evidence="1">
    <location>
        <begin position="143"/>
        <end position="164"/>
    </location>
</feature>
<evidence type="ECO:0000313" key="4">
    <source>
        <dbReference type="Proteomes" id="UP000014760"/>
    </source>
</evidence>
<proteinExistence type="predicted"/>
<accession>R7T7P9</accession>
<keyword evidence="4" id="KW-1185">Reference proteome</keyword>
<feature type="compositionally biased region" description="Basic and acidic residues" evidence="1">
    <location>
        <begin position="217"/>
        <end position="235"/>
    </location>
</feature>
<protein>
    <submittedName>
        <fullName evidence="2 3">Uncharacterized protein</fullName>
    </submittedName>
</protein>
<dbReference type="EMBL" id="AMQN01032490">
    <property type="status" value="NOT_ANNOTATED_CDS"/>
    <property type="molecule type" value="Genomic_DNA"/>
</dbReference>
<evidence type="ECO:0000313" key="3">
    <source>
        <dbReference type="EnsemblMetazoa" id="CapteP205799"/>
    </source>
</evidence>
<name>R7T7P9_CAPTE</name>
<feature type="region of interest" description="Disordered" evidence="1">
    <location>
        <begin position="181"/>
        <end position="235"/>
    </location>
</feature>
<reference evidence="2 4" key="2">
    <citation type="journal article" date="2013" name="Nature">
        <title>Insights into bilaterian evolution from three spiralian genomes.</title>
        <authorList>
            <person name="Simakov O."/>
            <person name="Marletaz F."/>
            <person name="Cho S.J."/>
            <person name="Edsinger-Gonzales E."/>
            <person name="Havlak P."/>
            <person name="Hellsten U."/>
            <person name="Kuo D.H."/>
            <person name="Larsson T."/>
            <person name="Lv J."/>
            <person name="Arendt D."/>
            <person name="Savage R."/>
            <person name="Osoegawa K."/>
            <person name="de Jong P."/>
            <person name="Grimwood J."/>
            <person name="Chapman J.A."/>
            <person name="Shapiro H."/>
            <person name="Aerts A."/>
            <person name="Otillar R.P."/>
            <person name="Terry A.Y."/>
            <person name="Boore J.L."/>
            <person name="Grigoriev I.V."/>
            <person name="Lindberg D.R."/>
            <person name="Seaver E.C."/>
            <person name="Weisblat D.A."/>
            <person name="Putnam N.H."/>
            <person name="Rokhsar D.S."/>
        </authorList>
    </citation>
    <scope>NUCLEOTIDE SEQUENCE</scope>
    <source>
        <strain evidence="2 4">I ESC-2004</strain>
    </source>
</reference>
<evidence type="ECO:0000256" key="1">
    <source>
        <dbReference type="SAM" id="MobiDB-lite"/>
    </source>
</evidence>
<dbReference type="AlphaFoldDB" id="R7T7P9"/>
<evidence type="ECO:0000313" key="2">
    <source>
        <dbReference type="EMBL" id="ELT89635.1"/>
    </source>
</evidence>
<sequence>MINLVDDSSNESLLTVESSINAAQNRQVMRRGSMVVTGSDAKVNKEKGSPFEPMKAEYSHSLKEPLRLAAEAAARNSRSQLGAINESLTVQQQLPLKLAGSRGGKQSPTHVFRPMPTTGVQFIPAYDQQQQQQQQCVDSRLAGPSHVFRPTPSHTISTPSSASQHLPYRLAEGGAARAAQQLPLKLASDSTKPRPRSANSSQSGGHSKPHMSSPPDSAKHSLFAKDRQEPEIIYF</sequence>
<reference evidence="4" key="1">
    <citation type="submission" date="2012-12" db="EMBL/GenBank/DDBJ databases">
        <authorList>
            <person name="Hellsten U."/>
            <person name="Grimwood J."/>
            <person name="Chapman J.A."/>
            <person name="Shapiro H."/>
            <person name="Aerts A."/>
            <person name="Otillar R.P."/>
            <person name="Terry A.Y."/>
            <person name="Boore J.L."/>
            <person name="Simakov O."/>
            <person name="Marletaz F."/>
            <person name="Cho S.-J."/>
            <person name="Edsinger-Gonzales E."/>
            <person name="Havlak P."/>
            <person name="Kuo D.-H."/>
            <person name="Larsson T."/>
            <person name="Lv J."/>
            <person name="Arendt D."/>
            <person name="Savage R."/>
            <person name="Osoegawa K."/>
            <person name="de Jong P."/>
            <person name="Lindberg D.R."/>
            <person name="Seaver E.C."/>
            <person name="Weisblat D.A."/>
            <person name="Putnam N.H."/>
            <person name="Grigoriev I.V."/>
            <person name="Rokhsar D.S."/>
        </authorList>
    </citation>
    <scope>NUCLEOTIDE SEQUENCE</scope>
    <source>
        <strain evidence="4">I ESC-2004</strain>
    </source>
</reference>
<reference evidence="3" key="3">
    <citation type="submission" date="2015-06" db="UniProtKB">
        <authorList>
            <consortium name="EnsemblMetazoa"/>
        </authorList>
    </citation>
    <scope>IDENTIFICATION</scope>
</reference>
<dbReference type="EnsemblMetazoa" id="CapteT205799">
    <property type="protein sequence ID" value="CapteP205799"/>
    <property type="gene ID" value="CapteG205799"/>
</dbReference>
<gene>
    <name evidence="2" type="ORF">CAPTEDRAFT_205799</name>
</gene>